<dbReference type="Pfam" id="PF13344">
    <property type="entry name" value="Hydrolase_6"/>
    <property type="match status" value="1"/>
</dbReference>
<dbReference type="GO" id="GO:0005737">
    <property type="term" value="C:cytoplasm"/>
    <property type="evidence" value="ECO:0007669"/>
    <property type="project" value="TreeGrafter"/>
</dbReference>
<dbReference type="Proteomes" id="UP000291189">
    <property type="component" value="Unassembled WGS sequence"/>
</dbReference>
<dbReference type="NCBIfam" id="TIGR01460">
    <property type="entry name" value="HAD-SF-IIA"/>
    <property type="match status" value="1"/>
</dbReference>
<protein>
    <submittedName>
        <fullName evidence="1">HAD-IIA family hydrolase</fullName>
    </submittedName>
</protein>
<keyword evidence="1" id="KW-0378">Hydrolase</keyword>
<dbReference type="OrthoDB" id="9810449at2"/>
<keyword evidence="2" id="KW-1185">Reference proteome</keyword>
<dbReference type="PANTHER" id="PTHR19288:SF95">
    <property type="entry name" value="D-GLYCEROL 3-PHOSPHATE PHOSPHATASE"/>
    <property type="match status" value="1"/>
</dbReference>
<reference evidence="1 2" key="1">
    <citation type="submission" date="2019-01" db="EMBL/GenBank/DDBJ databases">
        <title>Nocardioides guangzhouensis sp. nov., an actinobacterium isolated from soil.</title>
        <authorList>
            <person name="Fu Y."/>
            <person name="Cai Y."/>
            <person name="Lin Z."/>
            <person name="Chen P."/>
        </authorList>
    </citation>
    <scope>NUCLEOTIDE SEQUENCE [LARGE SCALE GENOMIC DNA]</scope>
    <source>
        <strain evidence="1 2">NBRC 105384</strain>
    </source>
</reference>
<dbReference type="Gene3D" id="3.40.50.1000">
    <property type="entry name" value="HAD superfamily/HAD-like"/>
    <property type="match status" value="2"/>
</dbReference>
<dbReference type="PANTHER" id="PTHR19288">
    <property type="entry name" value="4-NITROPHENYLPHOSPHATASE-RELATED"/>
    <property type="match status" value="1"/>
</dbReference>
<dbReference type="SUPFAM" id="SSF56784">
    <property type="entry name" value="HAD-like"/>
    <property type="match status" value="1"/>
</dbReference>
<evidence type="ECO:0000313" key="1">
    <source>
        <dbReference type="EMBL" id="RYU13161.1"/>
    </source>
</evidence>
<accession>A0A4Q5J657</accession>
<organism evidence="1 2">
    <name type="scientific">Nocardioides iriomotensis</name>
    <dbReference type="NCBI Taxonomy" id="715784"/>
    <lineage>
        <taxon>Bacteria</taxon>
        <taxon>Bacillati</taxon>
        <taxon>Actinomycetota</taxon>
        <taxon>Actinomycetes</taxon>
        <taxon>Propionibacteriales</taxon>
        <taxon>Nocardioidaceae</taxon>
        <taxon>Nocardioides</taxon>
    </lineage>
</organism>
<sequence length="321" mass="32960">MLDLDGVVYVGRDAVPGAADHLARARAAGMRLAFVTNNAARPPAVVAEHLTELGIEAEPGDVVTSAQAAARLLASMLEAGSRVFVIGGDGLFEALEEQGLVPTQKFDDDPAAVVSGYHRKLAWGTVSDGAILVGRGLPWVASNTDRSVPTPRGTGPGNGMLVEVVSRFTGVTPTVAGKPMAPLFEETVLRVSGRRPLVVGDRLDTDIEGATNTGHDSLLVLTGVTGLAELVAAAPDLRPTYLASDLAGLGVPHPEVEQSEGDAARCGGWTALVDRGRLVVTGGGAGDDWWRAAAVAAWQHLDTSGTPCAVDGVSAPSTVSP</sequence>
<dbReference type="GO" id="GO:0016791">
    <property type="term" value="F:phosphatase activity"/>
    <property type="evidence" value="ECO:0007669"/>
    <property type="project" value="TreeGrafter"/>
</dbReference>
<dbReference type="EMBL" id="SDPU01000020">
    <property type="protein sequence ID" value="RYU13161.1"/>
    <property type="molecule type" value="Genomic_DNA"/>
</dbReference>
<proteinExistence type="predicted"/>
<gene>
    <name evidence="1" type="ORF">ETU37_08860</name>
</gene>
<evidence type="ECO:0000313" key="2">
    <source>
        <dbReference type="Proteomes" id="UP000291189"/>
    </source>
</evidence>
<dbReference type="Pfam" id="PF13242">
    <property type="entry name" value="Hydrolase_like"/>
    <property type="match status" value="1"/>
</dbReference>
<dbReference type="InterPro" id="IPR023214">
    <property type="entry name" value="HAD_sf"/>
</dbReference>
<comment type="caution">
    <text evidence="1">The sequence shown here is derived from an EMBL/GenBank/DDBJ whole genome shotgun (WGS) entry which is preliminary data.</text>
</comment>
<name>A0A4Q5J657_9ACTN</name>
<dbReference type="InterPro" id="IPR036412">
    <property type="entry name" value="HAD-like_sf"/>
</dbReference>
<dbReference type="InterPro" id="IPR006357">
    <property type="entry name" value="HAD-SF_hydro_IIA"/>
</dbReference>
<dbReference type="AlphaFoldDB" id="A0A4Q5J657"/>